<dbReference type="InterPro" id="IPR006094">
    <property type="entry name" value="Oxid_FAD_bind_N"/>
</dbReference>
<comment type="similarity">
    <text evidence="1">Belongs to the oxygen-dependent FAD-linked oxidoreductase family.</text>
</comment>
<dbReference type="InterPro" id="IPR012951">
    <property type="entry name" value="BBE"/>
</dbReference>
<organism evidence="8 9">
    <name type="scientific">Aspergillus versicolor CBS 583.65</name>
    <dbReference type="NCBI Taxonomy" id="1036611"/>
    <lineage>
        <taxon>Eukaryota</taxon>
        <taxon>Fungi</taxon>
        <taxon>Dikarya</taxon>
        <taxon>Ascomycota</taxon>
        <taxon>Pezizomycotina</taxon>
        <taxon>Eurotiomycetes</taxon>
        <taxon>Eurotiomycetidae</taxon>
        <taxon>Eurotiales</taxon>
        <taxon>Aspergillaceae</taxon>
        <taxon>Aspergillus</taxon>
        <taxon>Aspergillus subgen. Nidulantes</taxon>
    </lineage>
</organism>
<gene>
    <name evidence="8" type="ORF">ASPVEDRAFT_123692</name>
</gene>
<evidence type="ECO:0000256" key="6">
    <source>
        <dbReference type="SAM" id="SignalP"/>
    </source>
</evidence>
<dbReference type="GO" id="GO:0016491">
    <property type="term" value="F:oxidoreductase activity"/>
    <property type="evidence" value="ECO:0007669"/>
    <property type="project" value="UniProtKB-KW"/>
</dbReference>
<dbReference type="RefSeq" id="XP_040664432.1">
    <property type="nucleotide sequence ID" value="XM_040806108.1"/>
</dbReference>
<dbReference type="Gene3D" id="3.30.465.10">
    <property type="match status" value="1"/>
</dbReference>
<dbReference type="AlphaFoldDB" id="A0A1L9PAW4"/>
<keyword evidence="9" id="KW-1185">Reference proteome</keyword>
<evidence type="ECO:0000313" key="9">
    <source>
        <dbReference type="Proteomes" id="UP000184073"/>
    </source>
</evidence>
<dbReference type="Proteomes" id="UP000184073">
    <property type="component" value="Unassembled WGS sequence"/>
</dbReference>
<reference evidence="9" key="1">
    <citation type="journal article" date="2017" name="Genome Biol.">
        <title>Comparative genomics reveals high biological diversity and specific adaptations in the industrially and medically important fungal genus Aspergillus.</title>
        <authorList>
            <person name="de Vries R.P."/>
            <person name="Riley R."/>
            <person name="Wiebenga A."/>
            <person name="Aguilar-Osorio G."/>
            <person name="Amillis S."/>
            <person name="Uchima C.A."/>
            <person name="Anderluh G."/>
            <person name="Asadollahi M."/>
            <person name="Askin M."/>
            <person name="Barry K."/>
            <person name="Battaglia E."/>
            <person name="Bayram O."/>
            <person name="Benocci T."/>
            <person name="Braus-Stromeyer S.A."/>
            <person name="Caldana C."/>
            <person name="Canovas D."/>
            <person name="Cerqueira G.C."/>
            <person name="Chen F."/>
            <person name="Chen W."/>
            <person name="Choi C."/>
            <person name="Clum A."/>
            <person name="Dos Santos R.A."/>
            <person name="Damasio A.R."/>
            <person name="Diallinas G."/>
            <person name="Emri T."/>
            <person name="Fekete E."/>
            <person name="Flipphi M."/>
            <person name="Freyberg S."/>
            <person name="Gallo A."/>
            <person name="Gournas C."/>
            <person name="Habgood R."/>
            <person name="Hainaut M."/>
            <person name="Harispe M.L."/>
            <person name="Henrissat B."/>
            <person name="Hilden K.S."/>
            <person name="Hope R."/>
            <person name="Hossain A."/>
            <person name="Karabika E."/>
            <person name="Karaffa L."/>
            <person name="Karanyi Z."/>
            <person name="Krasevec N."/>
            <person name="Kuo A."/>
            <person name="Kusch H."/>
            <person name="LaButti K."/>
            <person name="Lagendijk E.L."/>
            <person name="Lapidus A."/>
            <person name="Levasseur A."/>
            <person name="Lindquist E."/>
            <person name="Lipzen A."/>
            <person name="Logrieco A.F."/>
            <person name="MacCabe A."/>
            <person name="Maekelae M.R."/>
            <person name="Malavazi I."/>
            <person name="Melin P."/>
            <person name="Meyer V."/>
            <person name="Mielnichuk N."/>
            <person name="Miskei M."/>
            <person name="Molnar A.P."/>
            <person name="Mule G."/>
            <person name="Ngan C.Y."/>
            <person name="Orejas M."/>
            <person name="Orosz E."/>
            <person name="Ouedraogo J.P."/>
            <person name="Overkamp K.M."/>
            <person name="Park H.-S."/>
            <person name="Perrone G."/>
            <person name="Piumi F."/>
            <person name="Punt P.J."/>
            <person name="Ram A.F."/>
            <person name="Ramon A."/>
            <person name="Rauscher S."/>
            <person name="Record E."/>
            <person name="Riano-Pachon D.M."/>
            <person name="Robert V."/>
            <person name="Roehrig J."/>
            <person name="Ruller R."/>
            <person name="Salamov A."/>
            <person name="Salih N.S."/>
            <person name="Samson R.A."/>
            <person name="Sandor E."/>
            <person name="Sanguinetti M."/>
            <person name="Schuetze T."/>
            <person name="Sepcic K."/>
            <person name="Shelest E."/>
            <person name="Sherlock G."/>
            <person name="Sophianopoulou V."/>
            <person name="Squina F.M."/>
            <person name="Sun H."/>
            <person name="Susca A."/>
            <person name="Todd R.B."/>
            <person name="Tsang A."/>
            <person name="Unkles S.E."/>
            <person name="van de Wiele N."/>
            <person name="van Rossen-Uffink D."/>
            <person name="Oliveira J.V."/>
            <person name="Vesth T.C."/>
            <person name="Visser J."/>
            <person name="Yu J.-H."/>
            <person name="Zhou M."/>
            <person name="Andersen M.R."/>
            <person name="Archer D.B."/>
            <person name="Baker S.E."/>
            <person name="Benoit I."/>
            <person name="Brakhage A.A."/>
            <person name="Braus G.H."/>
            <person name="Fischer R."/>
            <person name="Frisvad J.C."/>
            <person name="Goldman G.H."/>
            <person name="Houbraken J."/>
            <person name="Oakley B."/>
            <person name="Pocsi I."/>
            <person name="Scazzocchio C."/>
            <person name="Seiboth B."/>
            <person name="vanKuyk P.A."/>
            <person name="Wortman J."/>
            <person name="Dyer P.S."/>
            <person name="Grigoriev I.V."/>
        </authorList>
    </citation>
    <scope>NUCLEOTIDE SEQUENCE [LARGE SCALE GENOMIC DNA]</scope>
    <source>
        <strain evidence="9">CBS 583.65</strain>
    </source>
</reference>
<evidence type="ECO:0000256" key="4">
    <source>
        <dbReference type="ARBA" id="ARBA00022827"/>
    </source>
</evidence>
<keyword evidence="2" id="KW-0285">Flavoprotein</keyword>
<dbReference type="PROSITE" id="PS51387">
    <property type="entry name" value="FAD_PCMH"/>
    <property type="match status" value="1"/>
</dbReference>
<feature type="domain" description="FAD-binding PCMH-type" evidence="7">
    <location>
        <begin position="50"/>
        <end position="227"/>
    </location>
</feature>
<proteinExistence type="inferred from homology"/>
<dbReference type="EMBL" id="KV878126">
    <property type="protein sequence ID" value="OJI98669.1"/>
    <property type="molecule type" value="Genomic_DNA"/>
</dbReference>
<dbReference type="PANTHER" id="PTHR42973">
    <property type="entry name" value="BINDING OXIDOREDUCTASE, PUTATIVE (AFU_ORTHOLOGUE AFUA_1G17690)-RELATED"/>
    <property type="match status" value="1"/>
</dbReference>
<keyword evidence="5" id="KW-0560">Oxidoreductase</keyword>
<dbReference type="Pfam" id="PF08031">
    <property type="entry name" value="BBE"/>
    <property type="match status" value="1"/>
</dbReference>
<evidence type="ECO:0000256" key="1">
    <source>
        <dbReference type="ARBA" id="ARBA00005466"/>
    </source>
</evidence>
<dbReference type="InterPro" id="IPR016169">
    <property type="entry name" value="FAD-bd_PCMH_sub2"/>
</dbReference>
<protein>
    <recommendedName>
        <fullName evidence="7">FAD-binding PCMH-type domain-containing protein</fullName>
    </recommendedName>
</protein>
<dbReference type="SUPFAM" id="SSF56176">
    <property type="entry name" value="FAD-binding/transporter-associated domain-like"/>
    <property type="match status" value="1"/>
</dbReference>
<dbReference type="Gene3D" id="3.40.462.20">
    <property type="match status" value="1"/>
</dbReference>
<dbReference type="InterPro" id="IPR016164">
    <property type="entry name" value="FAD-linked_Oxase-like_C"/>
</dbReference>
<evidence type="ECO:0000256" key="5">
    <source>
        <dbReference type="ARBA" id="ARBA00023002"/>
    </source>
</evidence>
<dbReference type="OrthoDB" id="415825at2759"/>
<sequence>MRKLILSLALLALEAAAINLTAIYTNLSPGAEIVYTTDTDFRNETTPRYTIYRPPSSYGTIIPATEADIQHIVQTSINNHIPFLATGAGHGITKTLGGFAFSDTGVTIQLSKFNAVEISPDHEYITVGGGATYGEAYELMYNAGKMMAMGNSPCVGIVGAALGGAVGMWQGLYGLGIDALVSMRLVTATGELITVSATENPDLFWAIRGAGANFGIVTSATFRLHDVFNGGDVAMSFFRYTADRNGSVWQALQGFDEDMPDLLAFNIAMSIGPEREPFIAVQANYYGPASEARAYIQPFHDAAPFDVQERTLSWPDLQSYTHTVDPRNCAPGQYMNEWSISLKQTDINTYIEYYNQLHSLWASEQRYTGQTVIARFPNRLARQVEDAATAYPHRSAVSHLLFENFYSDPELDDSINAWMPEVMDLFQGTSGFDELHVYGNFAQGNEGPEAWYGGNLDRLKELKRVWDPNGLFNYNNPIPV</sequence>
<dbReference type="InterPro" id="IPR036318">
    <property type="entry name" value="FAD-bd_PCMH-like_sf"/>
</dbReference>
<feature type="chain" id="PRO_5012544215" description="FAD-binding PCMH-type domain-containing protein" evidence="6">
    <location>
        <begin position="18"/>
        <end position="480"/>
    </location>
</feature>
<evidence type="ECO:0000313" key="8">
    <source>
        <dbReference type="EMBL" id="OJI98669.1"/>
    </source>
</evidence>
<dbReference type="InterPro" id="IPR050416">
    <property type="entry name" value="FAD-linked_Oxidoreductase"/>
</dbReference>
<dbReference type="GO" id="GO:0071949">
    <property type="term" value="F:FAD binding"/>
    <property type="evidence" value="ECO:0007669"/>
    <property type="project" value="InterPro"/>
</dbReference>
<dbReference type="SUPFAM" id="SSF55103">
    <property type="entry name" value="FAD-linked oxidases, C-terminal domain"/>
    <property type="match status" value="1"/>
</dbReference>
<evidence type="ECO:0000256" key="3">
    <source>
        <dbReference type="ARBA" id="ARBA00022729"/>
    </source>
</evidence>
<name>A0A1L9PAW4_ASPVE</name>
<evidence type="ECO:0000259" key="7">
    <source>
        <dbReference type="PROSITE" id="PS51387"/>
    </source>
</evidence>
<dbReference type="VEuPathDB" id="FungiDB:ASPVEDRAFT_123692"/>
<keyword evidence="3 6" id="KW-0732">Signal</keyword>
<dbReference type="Pfam" id="PF01565">
    <property type="entry name" value="FAD_binding_4"/>
    <property type="match status" value="1"/>
</dbReference>
<accession>A0A1L9PAW4</accession>
<evidence type="ECO:0000256" key="2">
    <source>
        <dbReference type="ARBA" id="ARBA00022630"/>
    </source>
</evidence>
<dbReference type="PANTHER" id="PTHR42973:SF32">
    <property type="entry name" value="FAD-LINKED OXIDOREDUCTASE AFOF"/>
    <property type="match status" value="1"/>
</dbReference>
<dbReference type="GeneID" id="63721619"/>
<dbReference type="InterPro" id="IPR016166">
    <property type="entry name" value="FAD-bd_PCMH"/>
</dbReference>
<keyword evidence="4" id="KW-0274">FAD</keyword>
<feature type="signal peptide" evidence="6">
    <location>
        <begin position="1"/>
        <end position="17"/>
    </location>
</feature>
<dbReference type="STRING" id="1036611.A0A1L9PAW4"/>